<evidence type="ECO:0000313" key="1">
    <source>
        <dbReference type="EMBL" id="ERZ96976.1"/>
    </source>
</evidence>
<dbReference type="AlphaFoldDB" id="U9SPH1"/>
<accession>U9SPH1</accession>
<sequence>MLKVNIDYAFSRLIKLFKLINVKSIVSCSYKECVSLSQFQYSQYCCNMTNTTQKYSEIIY</sequence>
<gene>
    <name evidence="1" type="ORF">GLOINDRAFT_340403</name>
</gene>
<organism evidence="1">
    <name type="scientific">Rhizophagus irregularis (strain DAOM 181602 / DAOM 197198 / MUCL 43194)</name>
    <name type="common">Arbuscular mycorrhizal fungus</name>
    <name type="synonym">Glomus intraradices</name>
    <dbReference type="NCBI Taxonomy" id="747089"/>
    <lineage>
        <taxon>Eukaryota</taxon>
        <taxon>Fungi</taxon>
        <taxon>Fungi incertae sedis</taxon>
        <taxon>Mucoromycota</taxon>
        <taxon>Glomeromycotina</taxon>
        <taxon>Glomeromycetes</taxon>
        <taxon>Glomerales</taxon>
        <taxon>Glomeraceae</taxon>
        <taxon>Rhizophagus</taxon>
    </lineage>
</organism>
<dbReference type="EMBL" id="KI299980">
    <property type="protein sequence ID" value="ERZ96976.1"/>
    <property type="molecule type" value="Genomic_DNA"/>
</dbReference>
<dbReference type="HOGENOM" id="CLU_2942981_0_0_1"/>
<reference evidence="1" key="1">
    <citation type="submission" date="2013-07" db="EMBL/GenBank/DDBJ databases">
        <title>The genome of an arbuscular mycorrhizal fungus provides insights into the evolution of the oldest plant symbiosis.</title>
        <authorList>
            <consortium name="DOE Joint Genome Institute"/>
            <person name="Tisserant E."/>
            <person name="Malbreil M."/>
            <person name="Kuo A."/>
            <person name="Kohler A."/>
            <person name="Symeonidi A."/>
            <person name="Balestrini R."/>
            <person name="Charron P."/>
            <person name="Duensing N."/>
            <person name="Frei-dit-Frey N."/>
            <person name="Gianinazzi-Pearson V."/>
            <person name="Gilbert B."/>
            <person name="Handa Y."/>
            <person name="Hijri M."/>
            <person name="Kaul R."/>
            <person name="Kawaguchi M."/>
            <person name="Krajinski F."/>
            <person name="Lammers P."/>
            <person name="Lapierre D."/>
            <person name="Masclaux F.G."/>
            <person name="Murat C."/>
            <person name="Morin E."/>
            <person name="Ndikumana S."/>
            <person name="Pagni M."/>
            <person name="Petitpierre D."/>
            <person name="Requena N."/>
            <person name="Rosikiewicz P."/>
            <person name="Riley R."/>
            <person name="Saito K."/>
            <person name="San Clemente H."/>
            <person name="Shapiro H."/>
            <person name="van Tuinen D."/>
            <person name="Becard G."/>
            <person name="Bonfante P."/>
            <person name="Paszkowski U."/>
            <person name="Shachar-Hill Y."/>
            <person name="Young J.P."/>
            <person name="Sanders I.R."/>
            <person name="Henrissat B."/>
            <person name="Rensing S.A."/>
            <person name="Grigoriev I.V."/>
            <person name="Corradi N."/>
            <person name="Roux C."/>
            <person name="Martin F."/>
        </authorList>
    </citation>
    <scope>NUCLEOTIDE SEQUENCE</scope>
    <source>
        <strain evidence="1">DAOM 197198</strain>
    </source>
</reference>
<protein>
    <submittedName>
        <fullName evidence="1">Uncharacterized protein</fullName>
    </submittedName>
</protein>
<name>U9SPH1_RHIID</name>
<proteinExistence type="predicted"/>